<proteinExistence type="predicted"/>
<sequence length="376" mass="41531">MTVYVFLGPSLSLDRARTILDATYLAPIQQGDLARLLTRRPRYVGIIDGYFETVPAVWHKEILLALSQGVHVFGASSMGALRAAELHAFGMVGVGQIYEWFSGDVIVADDEVAVRHGPAELGYLPLSQSLVDIRDCCAIARAEGVLNPALADRIVSAARSLPFWERTWGSVAAAVPDATPDEVFALAAWQEFASTRYVSLKSRDAELLLQRMKLAVGEPWQPHRPCFELDRTIFLERLLNEIAMESSRSILGLPLAADEDLQVMESLRRAALLRIVAREQAGRSGWESTEAEFLDRAGALWSTLGMTDSAAAERWMTRHGISEEMLRLHLVDELNVARLANMHRVAVERELATEFLFSQALQRTGNSAAGSETADE</sequence>
<dbReference type="EMBL" id="PGVG01000040">
    <property type="protein sequence ID" value="PJG51264.1"/>
    <property type="molecule type" value="Genomic_DNA"/>
</dbReference>
<dbReference type="InterPro" id="IPR012924">
    <property type="entry name" value="TfuA_core"/>
</dbReference>
<evidence type="ECO:0000259" key="1">
    <source>
        <dbReference type="Pfam" id="PF07812"/>
    </source>
</evidence>
<feature type="domain" description="TfuA-like core" evidence="1">
    <location>
        <begin position="48"/>
        <end position="167"/>
    </location>
</feature>
<dbReference type="Proteomes" id="UP000231194">
    <property type="component" value="Unassembled WGS sequence"/>
</dbReference>
<dbReference type="AlphaFoldDB" id="A0A2M8R0C7"/>
<evidence type="ECO:0000313" key="2">
    <source>
        <dbReference type="EMBL" id="PJG51264.1"/>
    </source>
</evidence>
<dbReference type="Pfam" id="PF07812">
    <property type="entry name" value="TfuA"/>
    <property type="match status" value="1"/>
</dbReference>
<accession>A0A2M8R0C7</accession>
<comment type="caution">
    <text evidence="2">The sequence shown here is derived from an EMBL/GenBank/DDBJ whole genome shotgun (WGS) entry which is preliminary data.</text>
</comment>
<dbReference type="RefSeq" id="WP_100235761.1">
    <property type="nucleotide sequence ID" value="NZ_PGVG01000040.1"/>
</dbReference>
<name>A0A2M8R0C7_9BRAD</name>
<protein>
    <recommendedName>
        <fullName evidence="1">TfuA-like core domain-containing protein</fullName>
    </recommendedName>
</protein>
<organism evidence="2 3">
    <name type="scientific">Bradyrhizobium forestalis</name>
    <dbReference type="NCBI Taxonomy" id="1419263"/>
    <lineage>
        <taxon>Bacteria</taxon>
        <taxon>Pseudomonadati</taxon>
        <taxon>Pseudomonadota</taxon>
        <taxon>Alphaproteobacteria</taxon>
        <taxon>Hyphomicrobiales</taxon>
        <taxon>Nitrobacteraceae</taxon>
        <taxon>Bradyrhizobium</taxon>
    </lineage>
</organism>
<keyword evidence="3" id="KW-1185">Reference proteome</keyword>
<gene>
    <name evidence="2" type="ORF">CVM73_32120</name>
</gene>
<reference evidence="2 3" key="1">
    <citation type="submission" date="2017-11" db="EMBL/GenBank/DDBJ databases">
        <title>Bradyrhizobium forestalis sp. nov., an efficient nitrogen-fixing bacterium isolated from nodules of forest legume species in the Amazon.</title>
        <authorList>
            <person name="Costa E.M."/>
            <person name="Guimaraes A."/>
            <person name="Carvalho T.S."/>
            <person name="Rodrigues T.L."/>
            <person name="Ribeiro P.R.A."/>
            <person name="Lebbe L."/>
            <person name="Willems A."/>
            <person name="Moreira F.M.S."/>
        </authorList>
    </citation>
    <scope>NUCLEOTIDE SEQUENCE [LARGE SCALE GENOMIC DNA]</scope>
    <source>
        <strain evidence="2 3">INPA54B</strain>
    </source>
</reference>
<evidence type="ECO:0000313" key="3">
    <source>
        <dbReference type="Proteomes" id="UP000231194"/>
    </source>
</evidence>
<dbReference type="OrthoDB" id="118811at2"/>